<dbReference type="InterPro" id="IPR042106">
    <property type="entry name" value="Nuo/plastoQ_OxRdtase_6_NuoJ"/>
</dbReference>
<keyword evidence="2" id="KW-1003">Cell membrane</keyword>
<proteinExistence type="inferred from homology"/>
<feature type="transmembrane region" description="Helical" evidence="2">
    <location>
        <begin position="34"/>
        <end position="52"/>
    </location>
</feature>
<keyword evidence="4" id="KW-1185">Reference proteome</keyword>
<feature type="transmembrane region" description="Helical" evidence="2">
    <location>
        <begin position="6"/>
        <end position="27"/>
    </location>
</feature>
<dbReference type="InterPro" id="IPR001457">
    <property type="entry name" value="NADH_UbQ/plastoQ_OxRdtase_su6"/>
</dbReference>
<dbReference type="Gene3D" id="1.20.120.1200">
    <property type="entry name" value="NADH-ubiquinone/plastoquinone oxidoreductase chain 6, subunit NuoJ"/>
    <property type="match status" value="1"/>
</dbReference>
<protein>
    <recommendedName>
        <fullName evidence="2">NADH-quinone oxidoreductase subunit J</fullName>
        <ecNumber evidence="2">7.1.1.-</ecNumber>
    </recommendedName>
</protein>
<organism evidence="3 4">
    <name type="scientific">Formimonas warabiya</name>
    <dbReference type="NCBI Taxonomy" id="1761012"/>
    <lineage>
        <taxon>Bacteria</taxon>
        <taxon>Bacillati</taxon>
        <taxon>Bacillota</taxon>
        <taxon>Clostridia</taxon>
        <taxon>Eubacteriales</taxon>
        <taxon>Peptococcaceae</taxon>
        <taxon>Candidatus Formimonas</taxon>
    </lineage>
</organism>
<feature type="transmembrane region" description="Helical" evidence="2">
    <location>
        <begin position="141"/>
        <end position="163"/>
    </location>
</feature>
<dbReference type="EMBL" id="CP017634">
    <property type="protein sequence ID" value="ATW28035.1"/>
    <property type="molecule type" value="Genomic_DNA"/>
</dbReference>
<reference evidence="3 4" key="1">
    <citation type="submission" date="2016-10" db="EMBL/GenBank/DDBJ databases">
        <title>Complete Genome Sequence of Peptococcaceae strain DCMF.</title>
        <authorList>
            <person name="Edwards R.J."/>
            <person name="Holland S.I."/>
            <person name="Deshpande N.P."/>
            <person name="Wong Y.K."/>
            <person name="Ertan H."/>
            <person name="Manefield M."/>
            <person name="Russell T.L."/>
            <person name="Lee M.J."/>
        </authorList>
    </citation>
    <scope>NUCLEOTIDE SEQUENCE [LARGE SCALE GENOMIC DNA]</scope>
    <source>
        <strain evidence="3 4">DCMF</strain>
    </source>
</reference>
<dbReference type="EC" id="7.1.1.-" evidence="2"/>
<keyword evidence="2" id="KW-0812">Transmembrane</keyword>
<dbReference type="PANTHER" id="PTHR33269:SF17">
    <property type="entry name" value="NADH-UBIQUINONE OXIDOREDUCTASE CHAIN 6"/>
    <property type="match status" value="1"/>
</dbReference>
<comment type="catalytic activity">
    <reaction evidence="2">
        <text>a quinone + NADH + 5 H(+)(in) = a quinol + NAD(+) + 4 H(+)(out)</text>
        <dbReference type="Rhea" id="RHEA:57888"/>
        <dbReference type="ChEBI" id="CHEBI:15378"/>
        <dbReference type="ChEBI" id="CHEBI:24646"/>
        <dbReference type="ChEBI" id="CHEBI:57540"/>
        <dbReference type="ChEBI" id="CHEBI:57945"/>
        <dbReference type="ChEBI" id="CHEBI:132124"/>
    </reaction>
</comment>
<keyword evidence="2" id="KW-0874">Quinone</keyword>
<dbReference type="RefSeq" id="WP_148137442.1">
    <property type="nucleotide sequence ID" value="NZ_CP017634.1"/>
</dbReference>
<accession>A0A3G1L0M5</accession>
<dbReference type="Pfam" id="PF00499">
    <property type="entry name" value="Oxidored_q3"/>
    <property type="match status" value="1"/>
</dbReference>
<dbReference type="Proteomes" id="UP000323521">
    <property type="component" value="Chromosome"/>
</dbReference>
<evidence type="ECO:0000256" key="1">
    <source>
        <dbReference type="ARBA" id="ARBA00005698"/>
    </source>
</evidence>
<dbReference type="GO" id="GO:0008137">
    <property type="term" value="F:NADH dehydrogenase (ubiquinone) activity"/>
    <property type="evidence" value="ECO:0007669"/>
    <property type="project" value="UniProtKB-UniRule"/>
</dbReference>
<comment type="subcellular location">
    <subcellularLocation>
        <location evidence="2">Cell membrane</location>
        <topology evidence="2">Multi-pass membrane protein</topology>
    </subcellularLocation>
</comment>
<dbReference type="PANTHER" id="PTHR33269">
    <property type="entry name" value="NADH-UBIQUINONE OXIDOREDUCTASE CHAIN 6"/>
    <property type="match status" value="1"/>
</dbReference>
<dbReference type="AlphaFoldDB" id="A0A3G1L0M5"/>
<feature type="transmembrane region" description="Helical" evidence="2">
    <location>
        <begin position="96"/>
        <end position="114"/>
    </location>
</feature>
<dbReference type="GO" id="GO:0005886">
    <property type="term" value="C:plasma membrane"/>
    <property type="evidence" value="ECO:0007669"/>
    <property type="project" value="UniProtKB-SubCell"/>
</dbReference>
<comment type="similarity">
    <text evidence="1 2">Belongs to the complex I subunit 6 family.</text>
</comment>
<gene>
    <name evidence="3" type="ORF">DCMF_27720</name>
</gene>
<dbReference type="OrthoDB" id="9814997at2"/>
<evidence type="ECO:0000256" key="2">
    <source>
        <dbReference type="RuleBase" id="RU004429"/>
    </source>
</evidence>
<keyword evidence="2" id="KW-1133">Transmembrane helix</keyword>
<dbReference type="KEGG" id="fwa:DCMF_27720"/>
<evidence type="ECO:0000313" key="3">
    <source>
        <dbReference type="EMBL" id="ATW28035.1"/>
    </source>
</evidence>
<keyword evidence="2" id="KW-0520">NAD</keyword>
<sequence>MDTSIIAVLGFLALAALAVFSALAVVLSKNIVHSTLFLAASFIGVAGLYMLLNADFLAAVQIIVYAGAVPIMIVFGVMLIHRGSMKQSNLFNSKPVISVLVALATFALITLMIFKTNWQTTAQAVPEKTAEHIAELLLGKYVIPFEVVALLLLVALIGAIVIAKEVKSHDRP</sequence>
<evidence type="ECO:0000313" key="4">
    <source>
        <dbReference type="Proteomes" id="UP000323521"/>
    </source>
</evidence>
<dbReference type="GO" id="GO:0048038">
    <property type="term" value="F:quinone binding"/>
    <property type="evidence" value="ECO:0007669"/>
    <property type="project" value="UniProtKB-UniRule"/>
</dbReference>
<comment type="function">
    <text evidence="2">NDH-1 shuttles electrons from NADH, via FMN and iron-sulfur (Fe-S) centers, to quinones in the respiratory chain. Couples the redox reaction to proton translocation (for every two electrons transferred, four hydrogen ions are translocated across the cytoplasmic membrane), and thus conserves the redox energy in a proton gradient.</text>
</comment>
<name>A0A3G1L0M5_FORW1</name>
<keyword evidence="2" id="KW-0472">Membrane</keyword>
<feature type="transmembrane region" description="Helical" evidence="2">
    <location>
        <begin position="58"/>
        <end position="80"/>
    </location>
</feature>